<dbReference type="Proteomes" id="UP000554766">
    <property type="component" value="Unassembled WGS sequence"/>
</dbReference>
<evidence type="ECO:0000313" key="2">
    <source>
        <dbReference type="EMBL" id="NYR15014.1"/>
    </source>
</evidence>
<evidence type="ECO:0000256" key="1">
    <source>
        <dbReference type="SAM" id="Phobius"/>
    </source>
</evidence>
<evidence type="ECO:0000313" key="3">
    <source>
        <dbReference type="Proteomes" id="UP000554766"/>
    </source>
</evidence>
<comment type="caution">
    <text evidence="2">The sequence shown here is derived from an EMBL/GenBank/DDBJ whole genome shotgun (WGS) entry which is preliminary data.</text>
</comment>
<sequence length="53" mass="6033">MDLIRQVLTTGALFVWHVLILYVYRELYAPRLPMKLLLPLLLVLSIVAGVQLG</sequence>
<dbReference type="EMBL" id="JAAVJF010000001">
    <property type="protein sequence ID" value="NYR15014.1"/>
    <property type="molecule type" value="Genomic_DNA"/>
</dbReference>
<organism evidence="2 3">
    <name type="scientific">Pyrobaculum arsenaticum</name>
    <dbReference type="NCBI Taxonomy" id="121277"/>
    <lineage>
        <taxon>Archaea</taxon>
        <taxon>Thermoproteota</taxon>
        <taxon>Thermoprotei</taxon>
        <taxon>Thermoproteales</taxon>
        <taxon>Thermoproteaceae</taxon>
        <taxon>Pyrobaculum</taxon>
    </lineage>
</organism>
<feature type="transmembrane region" description="Helical" evidence="1">
    <location>
        <begin position="6"/>
        <end position="24"/>
    </location>
</feature>
<keyword evidence="1" id="KW-0812">Transmembrane</keyword>
<proteinExistence type="predicted"/>
<dbReference type="AlphaFoldDB" id="A0A7L4P8S1"/>
<gene>
    <name evidence="2" type="ORF">HC235_03380</name>
</gene>
<keyword evidence="1" id="KW-1133">Transmembrane helix</keyword>
<dbReference type="RefSeq" id="WP_164905914.1">
    <property type="nucleotide sequence ID" value="NZ_JAAVJF010000001.1"/>
</dbReference>
<accession>A0A7L4P8S1</accession>
<reference evidence="2 3" key="1">
    <citation type="journal article" date="2020" name="Nat. Commun.">
        <title>The structures of two archaeal type IV pili illuminate evolutionary relationships.</title>
        <authorList>
            <person name="Wang F."/>
            <person name="Baquero D.P."/>
            <person name="Su Z."/>
            <person name="Beltran L.C."/>
            <person name="Prangishvili D."/>
            <person name="Krupovic M."/>
            <person name="Egelman E.H."/>
        </authorList>
    </citation>
    <scope>NUCLEOTIDE SEQUENCE [LARGE SCALE GENOMIC DNA]</scope>
    <source>
        <strain evidence="2 3">2GA</strain>
    </source>
</reference>
<protein>
    <submittedName>
        <fullName evidence="2">Uncharacterized protein</fullName>
    </submittedName>
</protein>
<keyword evidence="3" id="KW-1185">Reference proteome</keyword>
<dbReference type="GeneID" id="44139560"/>
<name>A0A7L4P8S1_9CREN</name>
<keyword evidence="1" id="KW-0472">Membrane</keyword>